<feature type="domain" description="ABM" evidence="1">
    <location>
        <begin position="2"/>
        <end position="91"/>
    </location>
</feature>
<evidence type="ECO:0000313" key="2">
    <source>
        <dbReference type="EMBL" id="MFD1718276.1"/>
    </source>
</evidence>
<dbReference type="Pfam" id="PF03992">
    <property type="entry name" value="ABM"/>
    <property type="match status" value="1"/>
</dbReference>
<keyword evidence="3" id="KW-1185">Reference proteome</keyword>
<dbReference type="Proteomes" id="UP001597277">
    <property type="component" value="Unassembled WGS sequence"/>
</dbReference>
<dbReference type="EC" id="1.-.-.-" evidence="2"/>
<reference evidence="3" key="1">
    <citation type="journal article" date="2019" name="Int. J. Syst. Evol. Microbiol.">
        <title>The Global Catalogue of Microorganisms (GCM) 10K type strain sequencing project: providing services to taxonomists for standard genome sequencing and annotation.</title>
        <authorList>
            <consortium name="The Broad Institute Genomics Platform"/>
            <consortium name="The Broad Institute Genome Sequencing Center for Infectious Disease"/>
            <person name="Wu L."/>
            <person name="Ma J."/>
        </authorList>
    </citation>
    <scope>NUCLEOTIDE SEQUENCE [LARGE SCALE GENOMIC DNA]</scope>
    <source>
        <strain evidence="3">JCM 17130</strain>
    </source>
</reference>
<evidence type="ECO:0000313" key="3">
    <source>
        <dbReference type="Proteomes" id="UP001597277"/>
    </source>
</evidence>
<dbReference type="RefSeq" id="WP_388006248.1">
    <property type="nucleotide sequence ID" value="NZ_JBHUEE010000005.1"/>
</dbReference>
<keyword evidence="2" id="KW-0503">Monooxygenase</keyword>
<name>A0ABW4L4B3_9MICO</name>
<accession>A0ABW4L4B3</accession>
<dbReference type="InterPro" id="IPR007138">
    <property type="entry name" value="ABM_dom"/>
</dbReference>
<comment type="caution">
    <text evidence="2">The sequence shown here is derived from an EMBL/GenBank/DDBJ whole genome shotgun (WGS) entry which is preliminary data.</text>
</comment>
<dbReference type="PROSITE" id="PS51725">
    <property type="entry name" value="ABM"/>
    <property type="match status" value="1"/>
</dbReference>
<dbReference type="Gene3D" id="3.30.70.100">
    <property type="match status" value="1"/>
</dbReference>
<dbReference type="GO" id="GO:0004497">
    <property type="term" value="F:monooxygenase activity"/>
    <property type="evidence" value="ECO:0007669"/>
    <property type="project" value="UniProtKB-KW"/>
</dbReference>
<dbReference type="EMBL" id="JBHUEE010000005">
    <property type="protein sequence ID" value="MFD1718276.1"/>
    <property type="molecule type" value="Genomic_DNA"/>
</dbReference>
<organism evidence="2 3">
    <name type="scientific">Georgenia deserti</name>
    <dbReference type="NCBI Taxonomy" id="2093781"/>
    <lineage>
        <taxon>Bacteria</taxon>
        <taxon>Bacillati</taxon>
        <taxon>Actinomycetota</taxon>
        <taxon>Actinomycetes</taxon>
        <taxon>Micrococcales</taxon>
        <taxon>Bogoriellaceae</taxon>
        <taxon>Georgenia</taxon>
    </lineage>
</organism>
<proteinExistence type="predicted"/>
<gene>
    <name evidence="2" type="ORF">ACFSE6_10545</name>
</gene>
<dbReference type="SUPFAM" id="SSF54909">
    <property type="entry name" value="Dimeric alpha+beta barrel"/>
    <property type="match status" value="1"/>
</dbReference>
<sequence length="94" mass="10422">MLIVAGWLDVAAADRDAYVTATRPITEHARTSTGCLDFVQAPDPADPERILVYERWASAEDLDRFRASAGPEPDLPELLRADVRRYRIAAVEPA</sequence>
<keyword evidence="2" id="KW-0560">Oxidoreductase</keyword>
<dbReference type="InterPro" id="IPR011008">
    <property type="entry name" value="Dimeric_a/b-barrel"/>
</dbReference>
<evidence type="ECO:0000259" key="1">
    <source>
        <dbReference type="PROSITE" id="PS51725"/>
    </source>
</evidence>
<protein>
    <submittedName>
        <fullName evidence="2">Quinol monooxygenase</fullName>
        <ecNumber evidence="2">1.-.-.-</ecNumber>
    </submittedName>
</protein>